<dbReference type="AlphaFoldDB" id="I4D0I2"/>
<dbReference type="RefSeq" id="WP_014825321.1">
    <property type="nucleotide sequence ID" value="NC_018068.1"/>
</dbReference>
<sequence>MRQKKWEISLGIGLCALSFILYFIKDLYFNDARAIFGEILSQIAFLPLYILLSTIIMDSLLSQREKVQRLKKLNMVIGAFFSETGVELLQRLSGFDQTWEETAALILHQDWSQKVKAMERWLGTGGILVNSHAGDLEEVSTFLLRKREFLLRMLENPNLLEHESFTELLWAVFHLSEELSSRHNLSQLSEADFHHFSGDIKRAYCLLISEWLNYMIHLKEDYPFLFSFYARTNPFDPTAQAAIPS</sequence>
<dbReference type="STRING" id="646529.Desaci_0232"/>
<accession>I4D0I2</accession>
<feature type="transmembrane region" description="Helical" evidence="1">
    <location>
        <begin position="39"/>
        <end position="61"/>
    </location>
</feature>
<organism evidence="2 3">
    <name type="scientific">Desulfosporosinus acidiphilus (strain DSM 22704 / JCM 16185 / SJ4)</name>
    <dbReference type="NCBI Taxonomy" id="646529"/>
    <lineage>
        <taxon>Bacteria</taxon>
        <taxon>Bacillati</taxon>
        <taxon>Bacillota</taxon>
        <taxon>Clostridia</taxon>
        <taxon>Eubacteriales</taxon>
        <taxon>Desulfitobacteriaceae</taxon>
        <taxon>Desulfosporosinus</taxon>
    </lineage>
</organism>
<dbReference type="KEGG" id="dai:Desaci_0232"/>
<feature type="transmembrane region" description="Helical" evidence="1">
    <location>
        <begin position="7"/>
        <end position="24"/>
    </location>
</feature>
<keyword evidence="3" id="KW-1185">Reference proteome</keyword>
<evidence type="ECO:0000313" key="3">
    <source>
        <dbReference type="Proteomes" id="UP000002892"/>
    </source>
</evidence>
<dbReference type="Proteomes" id="UP000002892">
    <property type="component" value="Chromosome"/>
</dbReference>
<dbReference type="eggNOG" id="ENOG5030AIC">
    <property type="taxonomic scope" value="Bacteria"/>
</dbReference>
<keyword evidence="1" id="KW-0472">Membrane</keyword>
<evidence type="ECO:0000256" key="1">
    <source>
        <dbReference type="SAM" id="Phobius"/>
    </source>
</evidence>
<evidence type="ECO:0000313" key="2">
    <source>
        <dbReference type="EMBL" id="AFM39306.1"/>
    </source>
</evidence>
<keyword evidence="1" id="KW-0812">Transmembrane</keyword>
<keyword evidence="1" id="KW-1133">Transmembrane helix</keyword>
<gene>
    <name evidence="2" type="ordered locus">Desaci_0232</name>
</gene>
<proteinExistence type="predicted"/>
<name>I4D0I2_DESAJ</name>
<dbReference type="OrthoDB" id="9799090at2"/>
<reference evidence="2 3" key="1">
    <citation type="journal article" date="2012" name="J. Bacteriol.">
        <title>Complete genome sequences of Desulfosporosinus orientis DSM765T, Desulfosporosinus youngiae DSM17734T, Desulfosporosinus meridiei DSM13257T, and Desulfosporosinus acidiphilus DSM22704T.</title>
        <authorList>
            <person name="Pester M."/>
            <person name="Brambilla E."/>
            <person name="Alazard D."/>
            <person name="Rattei T."/>
            <person name="Weinmaier T."/>
            <person name="Han J."/>
            <person name="Lucas S."/>
            <person name="Lapidus A."/>
            <person name="Cheng J.F."/>
            <person name="Goodwin L."/>
            <person name="Pitluck S."/>
            <person name="Peters L."/>
            <person name="Ovchinnikova G."/>
            <person name="Teshima H."/>
            <person name="Detter J.C."/>
            <person name="Han C.S."/>
            <person name="Tapia R."/>
            <person name="Land M.L."/>
            <person name="Hauser L."/>
            <person name="Kyrpides N.C."/>
            <person name="Ivanova N.N."/>
            <person name="Pagani I."/>
            <person name="Huntmann M."/>
            <person name="Wei C.L."/>
            <person name="Davenport K.W."/>
            <person name="Daligault H."/>
            <person name="Chain P.S."/>
            <person name="Chen A."/>
            <person name="Mavromatis K."/>
            <person name="Markowitz V."/>
            <person name="Szeto E."/>
            <person name="Mikhailova N."/>
            <person name="Pati A."/>
            <person name="Wagner M."/>
            <person name="Woyke T."/>
            <person name="Ollivier B."/>
            <person name="Klenk H.P."/>
            <person name="Spring S."/>
            <person name="Loy A."/>
        </authorList>
    </citation>
    <scope>NUCLEOTIDE SEQUENCE [LARGE SCALE GENOMIC DNA]</scope>
    <source>
        <strain evidence="3">DSM 22704 / JCM 16185 / SJ4</strain>
    </source>
</reference>
<protein>
    <submittedName>
        <fullName evidence="2">Uncharacterized protein</fullName>
    </submittedName>
</protein>
<dbReference type="EMBL" id="CP003639">
    <property type="protein sequence ID" value="AFM39306.1"/>
    <property type="molecule type" value="Genomic_DNA"/>
</dbReference>
<dbReference type="HOGENOM" id="CLU_087537_0_0_9"/>